<evidence type="ECO:0000313" key="2">
    <source>
        <dbReference type="Proteomes" id="UP000054248"/>
    </source>
</evidence>
<dbReference type="HOGENOM" id="CLU_133992_1_0_1"/>
<evidence type="ECO:0000313" key="1">
    <source>
        <dbReference type="EMBL" id="KIO30873.1"/>
    </source>
</evidence>
<name>A0A0C3LAH2_9AGAM</name>
<dbReference type="EMBL" id="KN822968">
    <property type="protein sequence ID" value="KIO30873.1"/>
    <property type="molecule type" value="Genomic_DNA"/>
</dbReference>
<dbReference type="OrthoDB" id="3293084at2759"/>
<dbReference type="Proteomes" id="UP000054248">
    <property type="component" value="Unassembled WGS sequence"/>
</dbReference>
<sequence>MSAVEAIGQKSASAQAVDEEYRKIEKTFFVDRRRVVLVDHDQGAEGGFGIVRRAELHQSPYLPAWLGSRRYGPPQSVAVKQIKISTVSNLPRVKRGDVGVV</sequence>
<accession>A0A0C3LAH2</accession>
<dbReference type="AlphaFoldDB" id="A0A0C3LAH2"/>
<keyword evidence="2" id="KW-1185">Reference proteome</keyword>
<protein>
    <submittedName>
        <fullName evidence="1">Uncharacterized protein</fullName>
    </submittedName>
</protein>
<organism evidence="1 2">
    <name type="scientific">Tulasnella calospora MUT 4182</name>
    <dbReference type="NCBI Taxonomy" id="1051891"/>
    <lineage>
        <taxon>Eukaryota</taxon>
        <taxon>Fungi</taxon>
        <taxon>Dikarya</taxon>
        <taxon>Basidiomycota</taxon>
        <taxon>Agaricomycotina</taxon>
        <taxon>Agaricomycetes</taxon>
        <taxon>Cantharellales</taxon>
        <taxon>Tulasnellaceae</taxon>
        <taxon>Tulasnella</taxon>
    </lineage>
</organism>
<reference evidence="1 2" key="1">
    <citation type="submission" date="2014-04" db="EMBL/GenBank/DDBJ databases">
        <authorList>
            <consortium name="DOE Joint Genome Institute"/>
            <person name="Kuo A."/>
            <person name="Girlanda M."/>
            <person name="Perotto S."/>
            <person name="Kohler A."/>
            <person name="Nagy L.G."/>
            <person name="Floudas D."/>
            <person name="Copeland A."/>
            <person name="Barry K.W."/>
            <person name="Cichocki N."/>
            <person name="Veneault-Fourrey C."/>
            <person name="LaButti K."/>
            <person name="Lindquist E.A."/>
            <person name="Lipzen A."/>
            <person name="Lundell T."/>
            <person name="Morin E."/>
            <person name="Murat C."/>
            <person name="Sun H."/>
            <person name="Tunlid A."/>
            <person name="Henrissat B."/>
            <person name="Grigoriev I.V."/>
            <person name="Hibbett D.S."/>
            <person name="Martin F."/>
            <person name="Nordberg H.P."/>
            <person name="Cantor M.N."/>
            <person name="Hua S.X."/>
        </authorList>
    </citation>
    <scope>NUCLEOTIDE SEQUENCE [LARGE SCALE GENOMIC DNA]</scope>
    <source>
        <strain evidence="1 2">MUT 4182</strain>
    </source>
</reference>
<proteinExistence type="predicted"/>
<reference evidence="2" key="2">
    <citation type="submission" date="2015-01" db="EMBL/GenBank/DDBJ databases">
        <title>Evolutionary Origins and Diversification of the Mycorrhizal Mutualists.</title>
        <authorList>
            <consortium name="DOE Joint Genome Institute"/>
            <consortium name="Mycorrhizal Genomics Consortium"/>
            <person name="Kohler A."/>
            <person name="Kuo A."/>
            <person name="Nagy L.G."/>
            <person name="Floudas D."/>
            <person name="Copeland A."/>
            <person name="Barry K.W."/>
            <person name="Cichocki N."/>
            <person name="Veneault-Fourrey C."/>
            <person name="LaButti K."/>
            <person name="Lindquist E.A."/>
            <person name="Lipzen A."/>
            <person name="Lundell T."/>
            <person name="Morin E."/>
            <person name="Murat C."/>
            <person name="Riley R."/>
            <person name="Ohm R."/>
            <person name="Sun H."/>
            <person name="Tunlid A."/>
            <person name="Henrissat B."/>
            <person name="Grigoriev I.V."/>
            <person name="Hibbett D.S."/>
            <person name="Martin F."/>
        </authorList>
    </citation>
    <scope>NUCLEOTIDE SEQUENCE [LARGE SCALE GENOMIC DNA]</scope>
    <source>
        <strain evidence="2">MUT 4182</strain>
    </source>
</reference>
<gene>
    <name evidence="1" type="ORF">M407DRAFT_20195</name>
</gene>